<dbReference type="InterPro" id="IPR014044">
    <property type="entry name" value="CAP_dom"/>
</dbReference>
<dbReference type="SUPFAM" id="SSF55797">
    <property type="entry name" value="PR-1-like"/>
    <property type="match status" value="1"/>
</dbReference>
<protein>
    <submittedName>
        <fullName evidence="2">Serine protease</fullName>
    </submittedName>
</protein>
<proteinExistence type="predicted"/>
<dbReference type="InterPro" id="IPR006311">
    <property type="entry name" value="TAT_signal"/>
</dbReference>
<dbReference type="AlphaFoldDB" id="A0A011USL1"/>
<keyword evidence="2" id="KW-0645">Protease</keyword>
<gene>
    <name evidence="2" type="ORF">BG36_03260</name>
</gene>
<comment type="caution">
    <text evidence="2">The sequence shown here is derived from an EMBL/GenBank/DDBJ whole genome shotgun (WGS) entry which is preliminary data.</text>
</comment>
<dbReference type="PANTHER" id="PTHR31157">
    <property type="entry name" value="SCP DOMAIN-CONTAINING PROTEIN"/>
    <property type="match status" value="1"/>
</dbReference>
<dbReference type="STRING" id="69279.BG36_03260"/>
<dbReference type="GO" id="GO:0008233">
    <property type="term" value="F:peptidase activity"/>
    <property type="evidence" value="ECO:0007669"/>
    <property type="project" value="UniProtKB-KW"/>
</dbReference>
<dbReference type="OrthoDB" id="9811255at2"/>
<accession>A0A011USL1</accession>
<name>A0A011USL1_9HYPH</name>
<dbReference type="Proteomes" id="UP000019849">
    <property type="component" value="Unassembled WGS sequence"/>
</dbReference>
<dbReference type="CDD" id="cd05379">
    <property type="entry name" value="CAP_bacterial"/>
    <property type="match status" value="1"/>
</dbReference>
<dbReference type="PANTHER" id="PTHR31157:SF1">
    <property type="entry name" value="SCP DOMAIN-CONTAINING PROTEIN"/>
    <property type="match status" value="1"/>
</dbReference>
<dbReference type="GO" id="GO:0006508">
    <property type="term" value="P:proteolysis"/>
    <property type="evidence" value="ECO:0007669"/>
    <property type="project" value="UniProtKB-KW"/>
</dbReference>
<dbReference type="Gene3D" id="3.40.33.10">
    <property type="entry name" value="CAP"/>
    <property type="match status" value="1"/>
</dbReference>
<dbReference type="EMBL" id="JENY01000011">
    <property type="protein sequence ID" value="EXL08838.1"/>
    <property type="molecule type" value="Genomic_DNA"/>
</dbReference>
<reference evidence="2 3" key="1">
    <citation type="submission" date="2014-02" db="EMBL/GenBank/DDBJ databases">
        <title>Aquamicrobium defluvii Genome sequencing.</title>
        <authorList>
            <person name="Wang X."/>
        </authorList>
    </citation>
    <scope>NUCLEOTIDE SEQUENCE [LARGE SCALE GENOMIC DNA]</scope>
    <source>
        <strain evidence="2 3">W13Z1</strain>
    </source>
</reference>
<evidence type="ECO:0000313" key="3">
    <source>
        <dbReference type="Proteomes" id="UP000019849"/>
    </source>
</evidence>
<evidence type="ECO:0000313" key="2">
    <source>
        <dbReference type="EMBL" id="EXL08838.1"/>
    </source>
</evidence>
<dbReference type="Pfam" id="PF00188">
    <property type="entry name" value="CAP"/>
    <property type="match status" value="1"/>
</dbReference>
<dbReference type="PROSITE" id="PS51318">
    <property type="entry name" value="TAT"/>
    <property type="match status" value="1"/>
</dbReference>
<feature type="domain" description="SCP" evidence="1">
    <location>
        <begin position="57"/>
        <end position="166"/>
    </location>
</feature>
<organism evidence="2 3">
    <name type="scientific">Aquamicrobium defluvii</name>
    <dbReference type="NCBI Taxonomy" id="69279"/>
    <lineage>
        <taxon>Bacteria</taxon>
        <taxon>Pseudomonadati</taxon>
        <taxon>Pseudomonadota</taxon>
        <taxon>Alphaproteobacteria</taxon>
        <taxon>Hyphomicrobiales</taxon>
        <taxon>Phyllobacteriaceae</taxon>
        <taxon>Aquamicrobium</taxon>
    </lineage>
</organism>
<keyword evidence="2" id="KW-0378">Hydrolase</keyword>
<evidence type="ECO:0000259" key="1">
    <source>
        <dbReference type="Pfam" id="PF00188"/>
    </source>
</evidence>
<dbReference type="eggNOG" id="COG2340">
    <property type="taxonomic scope" value="Bacteria"/>
</dbReference>
<dbReference type="PATRIC" id="fig|69279.3.peg.2053"/>
<dbReference type="HOGENOM" id="CLU_048111_5_1_5"/>
<sequence length="172" mass="18243">MSMSRSAFSAPRLPCPTRRNLITGAGALALAGLAGCGSLPRQGAGGGATASASRSMAEIRKAQGLSMLSADRQLEQAALQQAHYMAASGKMNHTTGIGKSFTARVKGNGIGGAAAENIAEGRMDAARAIDMWMNSPPHRRNMLDARFNRFGLAWASHPDRPEWRYWAMILAS</sequence>
<dbReference type="InterPro" id="IPR035940">
    <property type="entry name" value="CAP_sf"/>
</dbReference>